<accession>A0A1U7CS19</accession>
<evidence type="ECO:0000313" key="2">
    <source>
        <dbReference type="Proteomes" id="UP000186309"/>
    </source>
</evidence>
<reference evidence="2" key="1">
    <citation type="submission" date="2016-12" db="EMBL/GenBank/DDBJ databases">
        <title>Comparative genomics of four Isosphaeraceae planctomycetes: a common pool of plasmids and glycoside hydrolase genes.</title>
        <authorList>
            <person name="Ivanova A."/>
        </authorList>
    </citation>
    <scope>NUCLEOTIDE SEQUENCE [LARGE SCALE GENOMIC DNA]</scope>
    <source>
        <strain evidence="2">PX4</strain>
    </source>
</reference>
<organism evidence="1 2">
    <name type="scientific">Paludisphaera borealis</name>
    <dbReference type="NCBI Taxonomy" id="1387353"/>
    <lineage>
        <taxon>Bacteria</taxon>
        <taxon>Pseudomonadati</taxon>
        <taxon>Planctomycetota</taxon>
        <taxon>Planctomycetia</taxon>
        <taxon>Isosphaerales</taxon>
        <taxon>Isosphaeraceae</taxon>
        <taxon>Paludisphaera</taxon>
    </lineage>
</organism>
<proteinExistence type="predicted"/>
<protein>
    <submittedName>
        <fullName evidence="1">Uncharacterized protein</fullName>
    </submittedName>
</protein>
<dbReference type="PROSITE" id="PS51318">
    <property type="entry name" value="TAT"/>
    <property type="match status" value="1"/>
</dbReference>
<keyword evidence="2" id="KW-1185">Reference proteome</keyword>
<dbReference type="RefSeq" id="WP_076347236.1">
    <property type="nucleotide sequence ID" value="NZ_CP019082.1"/>
</dbReference>
<name>A0A1U7CS19_9BACT</name>
<dbReference type="PROSITE" id="PS51257">
    <property type="entry name" value="PROKAR_LIPOPROTEIN"/>
    <property type="match status" value="1"/>
</dbReference>
<dbReference type="KEGG" id="pbor:BSF38_03216"/>
<dbReference type="AlphaFoldDB" id="A0A1U7CS19"/>
<dbReference type="EMBL" id="CP019082">
    <property type="protein sequence ID" value="APW61689.1"/>
    <property type="molecule type" value="Genomic_DNA"/>
</dbReference>
<evidence type="ECO:0000313" key="1">
    <source>
        <dbReference type="EMBL" id="APW61689.1"/>
    </source>
</evidence>
<dbReference type="Proteomes" id="UP000186309">
    <property type="component" value="Chromosome"/>
</dbReference>
<dbReference type="InterPro" id="IPR006311">
    <property type="entry name" value="TAT_signal"/>
</dbReference>
<gene>
    <name evidence="1" type="ORF">BSF38_03216</name>
</gene>
<dbReference type="STRING" id="1387353.BSF38_03216"/>
<sequence length="120" mass="13382">MPTPTNRPPLPGTRRPFLSSLLVGLATTLAGCGGEPTQREVQNARAFEALLTAVSLKNEKELERDAKLIEKRHASGELSDENHREIEKIIEKARAKDWAGAEKQAYEFRAQFGDQGSYFK</sequence>